<protein>
    <submittedName>
        <fullName evidence="2">Uncharacterized protein</fullName>
    </submittedName>
</protein>
<name>A0A4Q2REB6_9HYPH</name>
<keyword evidence="3" id="KW-1185">Reference proteome</keyword>
<proteinExistence type="predicted"/>
<keyword evidence="1" id="KW-1133">Transmembrane helix</keyword>
<dbReference type="AlphaFoldDB" id="A0A4Q2REB6"/>
<sequence length="137" mass="14420">MAGRDSGRKRPALRSFGLVLAGVLLAVALGGTVLLVDLRFAGGRIINAAMGSGDLADACRRPLQQRLAEKGFEPADLEFGPEPALGSPWSRERTFGDSFTFRDGAEAVRVDGVVACVVSTAGARVEFRVASPPHRNA</sequence>
<keyword evidence="1" id="KW-0812">Transmembrane</keyword>
<gene>
    <name evidence="2" type="ORF">D3272_16210</name>
</gene>
<evidence type="ECO:0000256" key="1">
    <source>
        <dbReference type="SAM" id="Phobius"/>
    </source>
</evidence>
<dbReference type="RefSeq" id="WP_129220255.1">
    <property type="nucleotide sequence ID" value="NZ_QYBC01000013.1"/>
</dbReference>
<reference evidence="2 3" key="2">
    <citation type="submission" date="2019-02" db="EMBL/GenBank/DDBJ databases">
        <title>'Lichenibacterium ramalinii' gen. nov. sp. nov., 'Lichenibacterium minor' gen. nov. sp. nov.</title>
        <authorList>
            <person name="Pankratov T."/>
        </authorList>
    </citation>
    <scope>NUCLEOTIDE SEQUENCE [LARGE SCALE GENOMIC DNA]</scope>
    <source>
        <strain evidence="2 3">RmlP001</strain>
    </source>
</reference>
<accession>A0A4Q2REB6</accession>
<evidence type="ECO:0000313" key="3">
    <source>
        <dbReference type="Proteomes" id="UP000289411"/>
    </source>
</evidence>
<organism evidence="2 3">
    <name type="scientific">Lichenibacterium ramalinae</name>
    <dbReference type="NCBI Taxonomy" id="2316527"/>
    <lineage>
        <taxon>Bacteria</taxon>
        <taxon>Pseudomonadati</taxon>
        <taxon>Pseudomonadota</taxon>
        <taxon>Alphaproteobacteria</taxon>
        <taxon>Hyphomicrobiales</taxon>
        <taxon>Lichenihabitantaceae</taxon>
        <taxon>Lichenibacterium</taxon>
    </lineage>
</organism>
<keyword evidence="1" id="KW-0472">Membrane</keyword>
<dbReference type="EMBL" id="QYBC01000013">
    <property type="protein sequence ID" value="RYB03687.1"/>
    <property type="molecule type" value="Genomic_DNA"/>
</dbReference>
<reference evidence="2 3" key="1">
    <citation type="submission" date="2018-09" db="EMBL/GenBank/DDBJ databases">
        <authorList>
            <person name="Grouzdev D.S."/>
            <person name="Krutkina M.S."/>
        </authorList>
    </citation>
    <scope>NUCLEOTIDE SEQUENCE [LARGE SCALE GENOMIC DNA]</scope>
    <source>
        <strain evidence="2 3">RmlP001</strain>
    </source>
</reference>
<dbReference type="Proteomes" id="UP000289411">
    <property type="component" value="Unassembled WGS sequence"/>
</dbReference>
<dbReference type="OrthoDB" id="9886467at2"/>
<feature type="transmembrane region" description="Helical" evidence="1">
    <location>
        <begin position="12"/>
        <end position="36"/>
    </location>
</feature>
<comment type="caution">
    <text evidence="2">The sequence shown here is derived from an EMBL/GenBank/DDBJ whole genome shotgun (WGS) entry which is preliminary data.</text>
</comment>
<evidence type="ECO:0000313" key="2">
    <source>
        <dbReference type="EMBL" id="RYB03687.1"/>
    </source>
</evidence>